<sequence>MTRDSSRYLGGAPPRRIASSREVRYVPPSIRQYALVANPTATDTRIDWFETPTSHVLQADLPGLTHEDVQVLVQDGRILQISGGKEEFDVAPIITRWHRAERSRGKLFLRKIRLPSDADTEWLQGEVVNGILTIIIPKFDADNAPANLMRVFELT</sequence>
<protein>
    <submittedName>
        <fullName evidence="1">Uncharacterized protein</fullName>
    </submittedName>
</protein>
<reference evidence="2" key="1">
    <citation type="journal article" date="2024" name="Proc. Natl. Acad. Sci. U.S.A.">
        <title>Extraordinary preservation of gene collinearity over three hundred million years revealed in homosporous lycophytes.</title>
        <authorList>
            <person name="Li C."/>
            <person name="Wickell D."/>
            <person name="Kuo L.Y."/>
            <person name="Chen X."/>
            <person name="Nie B."/>
            <person name="Liao X."/>
            <person name="Peng D."/>
            <person name="Ji J."/>
            <person name="Jenkins J."/>
            <person name="Williams M."/>
            <person name="Shu S."/>
            <person name="Plott C."/>
            <person name="Barry K."/>
            <person name="Rajasekar S."/>
            <person name="Grimwood J."/>
            <person name="Han X."/>
            <person name="Sun S."/>
            <person name="Hou Z."/>
            <person name="He W."/>
            <person name="Dai G."/>
            <person name="Sun C."/>
            <person name="Schmutz J."/>
            <person name="Leebens-Mack J.H."/>
            <person name="Li F.W."/>
            <person name="Wang L."/>
        </authorList>
    </citation>
    <scope>NUCLEOTIDE SEQUENCE [LARGE SCALE GENOMIC DNA]</scope>
    <source>
        <strain evidence="2">cv. PW_Plant_1</strain>
    </source>
</reference>
<dbReference type="EMBL" id="CM055096">
    <property type="protein sequence ID" value="KAJ7556458.1"/>
    <property type="molecule type" value="Genomic_DNA"/>
</dbReference>
<keyword evidence="2" id="KW-1185">Reference proteome</keyword>
<name>A0ACC2DQG0_DIPCM</name>
<evidence type="ECO:0000313" key="1">
    <source>
        <dbReference type="EMBL" id="KAJ7556458.1"/>
    </source>
</evidence>
<gene>
    <name evidence="1" type="ORF">O6H91_05G085200</name>
</gene>
<accession>A0ACC2DQG0</accession>
<proteinExistence type="predicted"/>
<dbReference type="Proteomes" id="UP001162992">
    <property type="component" value="Chromosome 5"/>
</dbReference>
<comment type="caution">
    <text evidence="1">The sequence shown here is derived from an EMBL/GenBank/DDBJ whole genome shotgun (WGS) entry which is preliminary data.</text>
</comment>
<organism evidence="1 2">
    <name type="scientific">Diphasiastrum complanatum</name>
    <name type="common">Issler's clubmoss</name>
    <name type="synonym">Lycopodium complanatum</name>
    <dbReference type="NCBI Taxonomy" id="34168"/>
    <lineage>
        <taxon>Eukaryota</taxon>
        <taxon>Viridiplantae</taxon>
        <taxon>Streptophyta</taxon>
        <taxon>Embryophyta</taxon>
        <taxon>Tracheophyta</taxon>
        <taxon>Lycopodiopsida</taxon>
        <taxon>Lycopodiales</taxon>
        <taxon>Lycopodiaceae</taxon>
        <taxon>Lycopodioideae</taxon>
        <taxon>Diphasiastrum</taxon>
    </lineage>
</organism>
<evidence type="ECO:0000313" key="2">
    <source>
        <dbReference type="Proteomes" id="UP001162992"/>
    </source>
</evidence>